<dbReference type="InterPro" id="IPR008928">
    <property type="entry name" value="6-hairpin_glycosidase_sf"/>
</dbReference>
<dbReference type="PANTHER" id="PTHR47791">
    <property type="entry name" value="MEIOTICALLY UP-REGULATED GENE 191 PROTEIN"/>
    <property type="match status" value="1"/>
</dbReference>
<proteinExistence type="predicted"/>
<protein>
    <submittedName>
        <fullName evidence="2">Glycosyl hydrolase</fullName>
    </submittedName>
</protein>
<dbReference type="EMBL" id="DS995719">
    <property type="protein sequence ID" value="EGE01607.1"/>
    <property type="molecule type" value="Genomic_DNA"/>
</dbReference>
<evidence type="ECO:0000313" key="2">
    <source>
        <dbReference type="EMBL" id="EGE01607.1"/>
    </source>
</evidence>
<organism evidence="2 3">
    <name type="scientific">Trichophyton equinum (strain ATCC MYA-4606 / CBS 127.97)</name>
    <name type="common">Horse ringworm fungus</name>
    <dbReference type="NCBI Taxonomy" id="559882"/>
    <lineage>
        <taxon>Eukaryota</taxon>
        <taxon>Fungi</taxon>
        <taxon>Dikarya</taxon>
        <taxon>Ascomycota</taxon>
        <taxon>Pezizomycotina</taxon>
        <taxon>Eurotiomycetes</taxon>
        <taxon>Eurotiomycetidae</taxon>
        <taxon>Onygenales</taxon>
        <taxon>Arthrodermataceae</taxon>
        <taxon>Trichophyton</taxon>
    </lineage>
</organism>
<sequence>MYAVRPRPASSHHSFSNLPLLVLICISTILLFCTRTSAAPFDLSNGDISQQVIIIDDDQQAPFIGTEPKANLESSENDQEPFPGDTSQFPWPRASKTLRTMLEALDVMQSDYFSLWQATWPTGIDWTKAVVNTHILSLLSLLSSTLGFTGDEPWSGCYDEVAMSTENLISYYFQQTSAFWHGENFFGIRLQAYDDMLAPAAHRARVFYDLAVRGWDTQLCGGGMIWSPWLTPYKNAITNELFISASIAMYLYFPGDPIDSPIVESQLQENGFASPPRDPIHLDAAITAYKWLKNSNMTGANGLYADGFHIHGWTPNDPGTGKCDVLNTMVYTYNQGVILSGLRGLWLATGDRRYLEDGHDLVRNVIKATGWPAKSDHTWHGLGRAGVLEDACDSTGLCSQDGQTFKGIFFHHFAEFCRQLSPQEKRILSDPALHKSPSGNNTSEQERRNTFGWHQRTCASYLHWLEHNAYAASVTKNEKGLYGMWWGPKYPDGELNNSDNAVVLPHGAVDYSNSDPPINRASPDLALLQAKGNRTYFAKKVPSDTVGDQLRPITHEFQDTTASKLEGGDAGTGPNVAKAVKDVNDRGRGRTLETQSGALAVFKALYQWQTTPSLRR</sequence>
<dbReference type="InterPro" id="IPR005198">
    <property type="entry name" value="Glyco_hydro_76"/>
</dbReference>
<feature type="chain" id="PRO_5003288143" evidence="1">
    <location>
        <begin position="39"/>
        <end position="616"/>
    </location>
</feature>
<dbReference type="Gene3D" id="1.50.10.20">
    <property type="match status" value="1"/>
</dbReference>
<dbReference type="GO" id="GO:0016787">
    <property type="term" value="F:hydrolase activity"/>
    <property type="evidence" value="ECO:0007669"/>
    <property type="project" value="UniProtKB-KW"/>
</dbReference>
<dbReference type="SUPFAM" id="SSF48208">
    <property type="entry name" value="Six-hairpin glycosidases"/>
    <property type="match status" value="1"/>
</dbReference>
<keyword evidence="1" id="KW-0732">Signal</keyword>
<dbReference type="HOGENOM" id="CLU_021766_1_0_1"/>
<dbReference type="VEuPathDB" id="FungiDB:TEQG_00653"/>
<reference evidence="3" key="1">
    <citation type="journal article" date="2012" name="MBio">
        <title>Comparative genome analysis of Trichophyton rubrum and related dermatophytes reveals candidate genes involved in infection.</title>
        <authorList>
            <person name="Martinez D.A."/>
            <person name="Oliver B.G."/>
            <person name="Graeser Y."/>
            <person name="Goldberg J.M."/>
            <person name="Li W."/>
            <person name="Martinez-Rossi N.M."/>
            <person name="Monod M."/>
            <person name="Shelest E."/>
            <person name="Barton R.C."/>
            <person name="Birch E."/>
            <person name="Brakhage A.A."/>
            <person name="Chen Z."/>
            <person name="Gurr S.J."/>
            <person name="Heiman D."/>
            <person name="Heitman J."/>
            <person name="Kosti I."/>
            <person name="Rossi A."/>
            <person name="Saif S."/>
            <person name="Samalova M."/>
            <person name="Saunders C.W."/>
            <person name="Shea T."/>
            <person name="Summerbell R.C."/>
            <person name="Xu J."/>
            <person name="Young S."/>
            <person name="Zeng Q."/>
            <person name="Birren B.W."/>
            <person name="Cuomo C.A."/>
            <person name="White T.C."/>
        </authorList>
    </citation>
    <scope>NUCLEOTIDE SEQUENCE [LARGE SCALE GENOMIC DNA]</scope>
    <source>
        <strain evidence="3">ATCC MYA-4606 / CBS 127.97</strain>
    </source>
</reference>
<dbReference type="InterPro" id="IPR053169">
    <property type="entry name" value="MUG_Protein"/>
</dbReference>
<evidence type="ECO:0000313" key="3">
    <source>
        <dbReference type="Proteomes" id="UP000009169"/>
    </source>
</evidence>
<feature type="signal peptide" evidence="1">
    <location>
        <begin position="1"/>
        <end position="38"/>
    </location>
</feature>
<keyword evidence="3" id="KW-1185">Reference proteome</keyword>
<accession>F2PI45</accession>
<dbReference type="Proteomes" id="UP000009169">
    <property type="component" value="Unassembled WGS sequence"/>
</dbReference>
<name>F2PI45_TRIEC</name>
<dbReference type="PANTHER" id="PTHR47791:SF2">
    <property type="entry name" value="ENDO MANNANASE, GH76 FAMILY (EUROFUNG)"/>
    <property type="match status" value="1"/>
</dbReference>
<dbReference type="AlphaFoldDB" id="F2PI45"/>
<gene>
    <name evidence="2" type="ORF">TEQG_00653</name>
</gene>
<dbReference type="OrthoDB" id="4104179at2759"/>
<keyword evidence="2" id="KW-0378">Hydrolase</keyword>
<dbReference type="Pfam" id="PF03663">
    <property type="entry name" value="Glyco_hydro_76"/>
    <property type="match status" value="1"/>
</dbReference>
<evidence type="ECO:0000256" key="1">
    <source>
        <dbReference type="SAM" id="SignalP"/>
    </source>
</evidence>
<dbReference type="eggNOG" id="ENOG502QTTU">
    <property type="taxonomic scope" value="Eukaryota"/>
</dbReference>
<dbReference type="GO" id="GO:0005975">
    <property type="term" value="P:carbohydrate metabolic process"/>
    <property type="evidence" value="ECO:0007669"/>
    <property type="project" value="InterPro"/>
</dbReference>